<dbReference type="InterPro" id="IPR035969">
    <property type="entry name" value="Rab-GAP_TBC_sf"/>
</dbReference>
<dbReference type="PANTHER" id="PTHR22957">
    <property type="entry name" value="TBC1 DOMAIN FAMILY MEMBER GTPASE-ACTIVATING PROTEIN"/>
    <property type="match status" value="1"/>
</dbReference>
<protein>
    <recommendedName>
        <fullName evidence="3">Rab-GAP TBC domain-containing protein</fullName>
    </recommendedName>
</protein>
<evidence type="ECO:0000259" key="3">
    <source>
        <dbReference type="PROSITE" id="PS50086"/>
    </source>
</evidence>
<dbReference type="OrthoDB" id="27140at2759"/>
<dbReference type="EMBL" id="PEDP01002810">
    <property type="protein sequence ID" value="POS82452.1"/>
    <property type="molecule type" value="Genomic_DNA"/>
</dbReference>
<dbReference type="SMART" id="SM00164">
    <property type="entry name" value="TBC"/>
    <property type="match status" value="1"/>
</dbReference>
<reference evidence="4 5" key="1">
    <citation type="submission" date="2017-10" db="EMBL/GenBank/DDBJ databases">
        <title>Development of genomic resources for the powdery mildew, Erysiphe pulchra.</title>
        <authorList>
            <person name="Wadl P.A."/>
            <person name="Mack B.M."/>
            <person name="Moore G."/>
            <person name="Beltz S.B."/>
        </authorList>
    </citation>
    <scope>NUCLEOTIDE SEQUENCE [LARGE SCALE GENOMIC DNA]</scope>
    <source>
        <strain evidence="4">Cflorida</strain>
    </source>
</reference>
<dbReference type="FunFam" id="1.10.8.270:FF:000031">
    <property type="entry name" value="TBC1 domain family member 5"/>
    <property type="match status" value="1"/>
</dbReference>
<dbReference type="Proteomes" id="UP000237438">
    <property type="component" value="Unassembled WGS sequence"/>
</dbReference>
<feature type="region of interest" description="Disordered" evidence="2">
    <location>
        <begin position="328"/>
        <end position="357"/>
    </location>
</feature>
<dbReference type="FunFam" id="1.10.472.80:FF:000038">
    <property type="entry name" value="TBC1 domain family member 5"/>
    <property type="match status" value="1"/>
</dbReference>
<organism evidence="4 5">
    <name type="scientific">Erysiphe pulchra</name>
    <dbReference type="NCBI Taxonomy" id="225359"/>
    <lineage>
        <taxon>Eukaryota</taxon>
        <taxon>Fungi</taxon>
        <taxon>Dikarya</taxon>
        <taxon>Ascomycota</taxon>
        <taxon>Pezizomycotina</taxon>
        <taxon>Leotiomycetes</taxon>
        <taxon>Erysiphales</taxon>
        <taxon>Erysiphaceae</taxon>
        <taxon>Erysiphe</taxon>
    </lineage>
</organism>
<gene>
    <name evidence="4" type="ORF">EPUL_005539</name>
</gene>
<name>A0A2S4PK77_9PEZI</name>
<dbReference type="Gene3D" id="1.10.8.270">
    <property type="entry name" value="putative rabgap domain of human tbc1 domain family member 14 like domains"/>
    <property type="match status" value="1"/>
</dbReference>
<accession>A0A2S4PK77</accession>
<evidence type="ECO:0000256" key="2">
    <source>
        <dbReference type="SAM" id="MobiDB-lite"/>
    </source>
</evidence>
<dbReference type="STRING" id="225359.A0A2S4PK77"/>
<feature type="compositionally biased region" description="Basic and acidic residues" evidence="2">
    <location>
        <begin position="330"/>
        <end position="349"/>
    </location>
</feature>
<feature type="non-terminal residue" evidence="4">
    <location>
        <position position="508"/>
    </location>
</feature>
<dbReference type="SUPFAM" id="SSF47923">
    <property type="entry name" value="Ypt/Rab-GAP domain of gyp1p"/>
    <property type="match status" value="2"/>
</dbReference>
<keyword evidence="5" id="KW-1185">Reference proteome</keyword>
<dbReference type="AlphaFoldDB" id="A0A2S4PK77"/>
<evidence type="ECO:0000256" key="1">
    <source>
        <dbReference type="ARBA" id="ARBA00022468"/>
    </source>
</evidence>
<comment type="caution">
    <text evidence="4">The sequence shown here is derived from an EMBL/GenBank/DDBJ whole genome shotgun (WGS) entry which is preliminary data.</text>
</comment>
<dbReference type="Gene3D" id="1.10.472.80">
    <property type="entry name" value="Ypt/Rab-GAP domain of gyp1p, domain 3"/>
    <property type="match status" value="1"/>
</dbReference>
<proteinExistence type="predicted"/>
<feature type="non-terminal residue" evidence="4">
    <location>
        <position position="1"/>
    </location>
</feature>
<sequence length="508" mass="58213">ISKWPKVLGESRKAYKTQRQYHLRHIENPAELKQALDPLDDDVNSPWNTLRKDEQVRAEILQDVERCMPENQFFQEPETQQILLDILFIFSKTNPEIGYRQGIHELLAPIVWVVEQDAIDSDNNMVSKKMICEEKLMMEVLDRNFKEHDAYTLFSLLMRSAKSFYITNEPVYDLSSRFKPSQPQNSPILVRIQRIYDIYLDSLDPELAKHLKEVDVIPQIFLIRWIRLIFGREFCFSELLTLWDALLAEDPSLDLIDMVCVAMLLRIRWQLIEADSSSALKLLLNYPSLKVPYNSHELISDGIYLRDNMNNKGGSEIILKYSGKLPKFMPEPRETSPKISADNKDERKSNSSPSPSRILEQQAGIETLLQEAAKGVISRGQRLGINKVFKEAVGEVKKNMQGFQSIRRSPNTSRSNFNEFESLTPLKAEIIAMNTRNQQLANMLEQATTDLRAISISGDEEVKSYIVAIEMAIAKIDFVKVYLEDSNMLLQGAAATLRPPSSTKAKPT</sequence>
<dbReference type="InterPro" id="IPR000195">
    <property type="entry name" value="Rab-GAP-TBC_dom"/>
</dbReference>
<feature type="domain" description="Rab-GAP TBC" evidence="3">
    <location>
        <begin position="1"/>
        <end position="250"/>
    </location>
</feature>
<evidence type="ECO:0000313" key="4">
    <source>
        <dbReference type="EMBL" id="POS82452.1"/>
    </source>
</evidence>
<dbReference type="PROSITE" id="PS50086">
    <property type="entry name" value="TBC_RABGAP"/>
    <property type="match status" value="1"/>
</dbReference>
<keyword evidence="1" id="KW-0343">GTPase activation</keyword>
<dbReference type="PANTHER" id="PTHR22957:SF337">
    <property type="entry name" value="TBC1 DOMAIN FAMILY MEMBER 5"/>
    <property type="match status" value="1"/>
</dbReference>
<dbReference type="GO" id="GO:0005096">
    <property type="term" value="F:GTPase activator activity"/>
    <property type="evidence" value="ECO:0007669"/>
    <property type="project" value="UniProtKB-KW"/>
</dbReference>
<dbReference type="Pfam" id="PF00566">
    <property type="entry name" value="RabGAP-TBC"/>
    <property type="match status" value="1"/>
</dbReference>
<evidence type="ECO:0000313" key="5">
    <source>
        <dbReference type="Proteomes" id="UP000237438"/>
    </source>
</evidence>